<dbReference type="PROSITE" id="PS50092">
    <property type="entry name" value="TSP1"/>
    <property type="match status" value="1"/>
</dbReference>
<feature type="region of interest" description="Disordered" evidence="5">
    <location>
        <begin position="451"/>
        <end position="486"/>
    </location>
</feature>
<dbReference type="GO" id="GO:0005576">
    <property type="term" value="C:extracellular region"/>
    <property type="evidence" value="ECO:0007669"/>
    <property type="project" value="UniProtKB-SubCell"/>
</dbReference>
<dbReference type="InterPro" id="IPR010294">
    <property type="entry name" value="ADAMTS_spacer1"/>
</dbReference>
<name>A0A9N9T4C5_DIABA</name>
<dbReference type="SUPFAM" id="SSF82895">
    <property type="entry name" value="TSP-1 type 1 repeat"/>
    <property type="match status" value="1"/>
</dbReference>
<dbReference type="Pfam" id="PF05986">
    <property type="entry name" value="ADAMTS_spacer1"/>
    <property type="match status" value="1"/>
</dbReference>
<dbReference type="InterPro" id="IPR036383">
    <property type="entry name" value="TSP1_rpt_sf"/>
</dbReference>
<dbReference type="GO" id="GO:0004222">
    <property type="term" value="F:metalloendopeptidase activity"/>
    <property type="evidence" value="ECO:0007669"/>
    <property type="project" value="TreeGrafter"/>
</dbReference>
<dbReference type="PANTHER" id="PTHR13723:SF200">
    <property type="entry name" value="ADAM METALLOPEPTIDASE WITH THROMBOSPONDIN TYPE 1 MOTIF B, ISOFORM B"/>
    <property type="match status" value="1"/>
</dbReference>
<keyword evidence="2" id="KW-0964">Secreted</keyword>
<feature type="region of interest" description="Disordered" evidence="5">
    <location>
        <begin position="115"/>
        <end position="135"/>
    </location>
</feature>
<keyword evidence="4" id="KW-0677">Repeat</keyword>
<organism evidence="7 8">
    <name type="scientific">Diabrotica balteata</name>
    <name type="common">Banded cucumber beetle</name>
    <dbReference type="NCBI Taxonomy" id="107213"/>
    <lineage>
        <taxon>Eukaryota</taxon>
        <taxon>Metazoa</taxon>
        <taxon>Ecdysozoa</taxon>
        <taxon>Arthropoda</taxon>
        <taxon>Hexapoda</taxon>
        <taxon>Insecta</taxon>
        <taxon>Pterygota</taxon>
        <taxon>Neoptera</taxon>
        <taxon>Endopterygota</taxon>
        <taxon>Coleoptera</taxon>
        <taxon>Polyphaga</taxon>
        <taxon>Cucujiformia</taxon>
        <taxon>Chrysomeloidea</taxon>
        <taxon>Chrysomelidae</taxon>
        <taxon>Galerucinae</taxon>
        <taxon>Diabroticina</taxon>
        <taxon>Diabroticites</taxon>
        <taxon>Diabrotica</taxon>
    </lineage>
</organism>
<feature type="region of interest" description="Disordered" evidence="5">
    <location>
        <begin position="1"/>
        <end position="24"/>
    </location>
</feature>
<evidence type="ECO:0000256" key="3">
    <source>
        <dbReference type="ARBA" id="ARBA00022729"/>
    </source>
</evidence>
<feature type="domain" description="ADAMTS/ADAMTS-like Spacer 1" evidence="6">
    <location>
        <begin position="59"/>
        <end position="168"/>
    </location>
</feature>
<gene>
    <name evidence="7" type="ORF">DIABBA_LOCUS11418</name>
</gene>
<evidence type="ECO:0000256" key="5">
    <source>
        <dbReference type="SAM" id="MobiDB-lite"/>
    </source>
</evidence>
<dbReference type="AlphaFoldDB" id="A0A9N9T4C5"/>
<dbReference type="InterPro" id="IPR000884">
    <property type="entry name" value="TSP1_rpt"/>
</dbReference>
<proteinExistence type="predicted"/>
<dbReference type="PANTHER" id="PTHR13723">
    <property type="entry name" value="ADAMTS A DISINTEGRIN AND METALLOPROTEASE WITH THROMBOSPONDIN MOTIFS PROTEASE"/>
    <property type="match status" value="1"/>
</dbReference>
<dbReference type="SMART" id="SM00209">
    <property type="entry name" value="TSP1"/>
    <property type="match status" value="1"/>
</dbReference>
<dbReference type="Gene3D" id="2.60.120.830">
    <property type="match status" value="1"/>
</dbReference>
<evidence type="ECO:0000256" key="1">
    <source>
        <dbReference type="ARBA" id="ARBA00004613"/>
    </source>
</evidence>
<dbReference type="GO" id="GO:0031012">
    <property type="term" value="C:extracellular matrix"/>
    <property type="evidence" value="ECO:0007669"/>
    <property type="project" value="TreeGrafter"/>
</dbReference>
<dbReference type="GO" id="GO:0006508">
    <property type="term" value="P:proteolysis"/>
    <property type="evidence" value="ECO:0007669"/>
    <property type="project" value="TreeGrafter"/>
</dbReference>
<keyword evidence="8" id="KW-1185">Reference proteome</keyword>
<sequence length="486" mass="54600">MRVCHSNPRDHIKGTGSDSAQPKLEKGKKVGCDYQLDSDAVEDVCGICNGDGTQCKIIDEIYKDTGARDYKKVATIPQGSRNVRIEELAPSVNTIAVTDKSEKIFYLNGEHREEQDGTKNFGKTEGIYNHPEPGRESLTIHGPTTEDLIFHVCFYKPENVGYRYKYAEPSSDLNYSPHYHWELLEWTECDAKCGGGIQLSKFDCIEEKAGKVSTNFCAGEQKPEAMTKKCNEQPCKTKWKVGKWSQCKACKNISGLRTREIQCARESSKQGAEDILVEDSNCEGIRPATSELCDSPVKCKARQVEWAPEEMLRDVWVQVNRIKRRNSRRDLDLDNLVDAINLNDKDKCENTNETTKGPKITFSVGEIIKDRIPQTEIKLLKVPLKHSHDTLNISDSAFESMGDTVGDQLDTGHVVVVTGQEAAEELKELGQNSLERQKLLSSTVESNFTTTVRTEKTETTTISSKKKVASKDKAKHEDKRKVNKKN</sequence>
<accession>A0A9N9T4C5</accession>
<dbReference type="Gene3D" id="2.20.100.10">
    <property type="entry name" value="Thrombospondin type-1 (TSP1) repeat"/>
    <property type="match status" value="1"/>
</dbReference>
<evidence type="ECO:0000256" key="2">
    <source>
        <dbReference type="ARBA" id="ARBA00022525"/>
    </source>
</evidence>
<evidence type="ECO:0000313" key="7">
    <source>
        <dbReference type="EMBL" id="CAG9838538.1"/>
    </source>
</evidence>
<reference evidence="7" key="1">
    <citation type="submission" date="2022-01" db="EMBL/GenBank/DDBJ databases">
        <authorList>
            <person name="King R."/>
        </authorList>
    </citation>
    <scope>NUCLEOTIDE SEQUENCE</scope>
</reference>
<dbReference type="Proteomes" id="UP001153709">
    <property type="component" value="Chromosome 7"/>
</dbReference>
<dbReference type="Pfam" id="PF19030">
    <property type="entry name" value="TSP1_ADAMTS"/>
    <property type="match status" value="2"/>
</dbReference>
<dbReference type="InterPro" id="IPR050439">
    <property type="entry name" value="ADAMTS_ADAMTS-like"/>
</dbReference>
<dbReference type="OrthoDB" id="412680at2759"/>
<comment type="subcellular location">
    <subcellularLocation>
        <location evidence="1">Secreted</location>
    </subcellularLocation>
</comment>
<feature type="compositionally biased region" description="Basic and acidic residues" evidence="5">
    <location>
        <begin position="469"/>
        <end position="480"/>
    </location>
</feature>
<protein>
    <recommendedName>
        <fullName evidence="6">ADAMTS/ADAMTS-like Spacer 1 domain-containing protein</fullName>
    </recommendedName>
</protein>
<dbReference type="GO" id="GO:0030198">
    <property type="term" value="P:extracellular matrix organization"/>
    <property type="evidence" value="ECO:0007669"/>
    <property type="project" value="TreeGrafter"/>
</dbReference>
<evidence type="ECO:0000256" key="4">
    <source>
        <dbReference type="ARBA" id="ARBA00022737"/>
    </source>
</evidence>
<keyword evidence="3" id="KW-0732">Signal</keyword>
<evidence type="ECO:0000259" key="6">
    <source>
        <dbReference type="Pfam" id="PF05986"/>
    </source>
</evidence>
<dbReference type="EMBL" id="OU898282">
    <property type="protein sequence ID" value="CAG9838538.1"/>
    <property type="molecule type" value="Genomic_DNA"/>
</dbReference>
<dbReference type="FunFam" id="2.20.100.10:FF:000005">
    <property type="entry name" value="ADAM metallopeptidase with thrombospondin type 1 motif 9"/>
    <property type="match status" value="1"/>
</dbReference>
<evidence type="ECO:0000313" key="8">
    <source>
        <dbReference type="Proteomes" id="UP001153709"/>
    </source>
</evidence>